<dbReference type="SMART" id="SM00895">
    <property type="entry name" value="FCD"/>
    <property type="match status" value="1"/>
</dbReference>
<comment type="caution">
    <text evidence="5">The sequence shown here is derived from an EMBL/GenBank/DDBJ whole genome shotgun (WGS) entry which is preliminary data.</text>
</comment>
<evidence type="ECO:0000259" key="4">
    <source>
        <dbReference type="PROSITE" id="PS50949"/>
    </source>
</evidence>
<dbReference type="Proteomes" id="UP000602124">
    <property type="component" value="Unassembled WGS sequence"/>
</dbReference>
<proteinExistence type="predicted"/>
<reference evidence="5" key="1">
    <citation type="submission" date="2020-12" db="EMBL/GenBank/DDBJ databases">
        <title>Devosia sp. MSA67 isolated from Mo River.</title>
        <authorList>
            <person name="Ma F."/>
            <person name="Zi Z."/>
        </authorList>
    </citation>
    <scope>NUCLEOTIDE SEQUENCE</scope>
    <source>
        <strain evidence="5">MSA67</strain>
    </source>
</reference>
<dbReference type="AlphaFoldDB" id="A0A934J022"/>
<sequence>MLPTRVVRKSLHNELVEILREMIIEGSIATGRRIPELDLCEQLGISRTPLREALKVLASEGLVELMPNRGAMVVELDVADVEEIFPVVGVLESLAGELVCARASDADIAGLEQLHAEMAARFAASDMSGYLKASQAFHDAILDNSGNTALVASYRNQTQRLRRVTSATPMSQARWEASMREHDGILAALKARDASLLGDLLRQHLEGRGRAVIAALRERATEKGAEKRDTTSALARH</sequence>
<evidence type="ECO:0000313" key="5">
    <source>
        <dbReference type="EMBL" id="MBJ3785833.1"/>
    </source>
</evidence>
<evidence type="ECO:0000313" key="6">
    <source>
        <dbReference type="Proteomes" id="UP000602124"/>
    </source>
</evidence>
<dbReference type="CDD" id="cd07377">
    <property type="entry name" value="WHTH_GntR"/>
    <property type="match status" value="1"/>
</dbReference>
<dbReference type="InterPro" id="IPR036388">
    <property type="entry name" value="WH-like_DNA-bd_sf"/>
</dbReference>
<evidence type="ECO:0000256" key="2">
    <source>
        <dbReference type="ARBA" id="ARBA00023125"/>
    </source>
</evidence>
<dbReference type="Gene3D" id="1.20.120.530">
    <property type="entry name" value="GntR ligand-binding domain-like"/>
    <property type="match status" value="1"/>
</dbReference>
<dbReference type="RefSeq" id="WP_198877057.1">
    <property type="nucleotide sequence ID" value="NZ_JAEKMH010000003.1"/>
</dbReference>
<keyword evidence="6" id="KW-1185">Reference proteome</keyword>
<keyword evidence="3" id="KW-0804">Transcription</keyword>
<organism evidence="5 6">
    <name type="scientific">Devosia sediminis</name>
    <dbReference type="NCBI Taxonomy" id="2798801"/>
    <lineage>
        <taxon>Bacteria</taxon>
        <taxon>Pseudomonadati</taxon>
        <taxon>Pseudomonadota</taxon>
        <taxon>Alphaproteobacteria</taxon>
        <taxon>Hyphomicrobiales</taxon>
        <taxon>Devosiaceae</taxon>
        <taxon>Devosia</taxon>
    </lineage>
</organism>
<dbReference type="InterPro" id="IPR000524">
    <property type="entry name" value="Tscrpt_reg_HTH_GntR"/>
</dbReference>
<gene>
    <name evidence="5" type="ORF">JEQ47_13990</name>
</gene>
<dbReference type="PROSITE" id="PS50949">
    <property type="entry name" value="HTH_GNTR"/>
    <property type="match status" value="1"/>
</dbReference>
<dbReference type="Pfam" id="PF07729">
    <property type="entry name" value="FCD"/>
    <property type="match status" value="1"/>
</dbReference>
<name>A0A934J022_9HYPH</name>
<dbReference type="GO" id="GO:0003677">
    <property type="term" value="F:DNA binding"/>
    <property type="evidence" value="ECO:0007669"/>
    <property type="project" value="UniProtKB-KW"/>
</dbReference>
<dbReference type="SUPFAM" id="SSF46785">
    <property type="entry name" value="Winged helix' DNA-binding domain"/>
    <property type="match status" value="1"/>
</dbReference>
<dbReference type="GO" id="GO:0003700">
    <property type="term" value="F:DNA-binding transcription factor activity"/>
    <property type="evidence" value="ECO:0007669"/>
    <property type="project" value="InterPro"/>
</dbReference>
<dbReference type="InterPro" id="IPR008920">
    <property type="entry name" value="TF_FadR/GntR_C"/>
</dbReference>
<keyword evidence="2" id="KW-0238">DNA-binding</keyword>
<dbReference type="Pfam" id="PF00392">
    <property type="entry name" value="GntR"/>
    <property type="match status" value="1"/>
</dbReference>
<dbReference type="InterPro" id="IPR011711">
    <property type="entry name" value="GntR_C"/>
</dbReference>
<dbReference type="PANTHER" id="PTHR43537">
    <property type="entry name" value="TRANSCRIPTIONAL REGULATOR, GNTR FAMILY"/>
    <property type="match status" value="1"/>
</dbReference>
<dbReference type="InterPro" id="IPR036390">
    <property type="entry name" value="WH_DNA-bd_sf"/>
</dbReference>
<dbReference type="EMBL" id="JAEKMH010000003">
    <property type="protein sequence ID" value="MBJ3785833.1"/>
    <property type="molecule type" value="Genomic_DNA"/>
</dbReference>
<accession>A0A934J022</accession>
<keyword evidence="1" id="KW-0805">Transcription regulation</keyword>
<dbReference type="PRINTS" id="PR00035">
    <property type="entry name" value="HTHGNTR"/>
</dbReference>
<dbReference type="SMART" id="SM00345">
    <property type="entry name" value="HTH_GNTR"/>
    <property type="match status" value="1"/>
</dbReference>
<dbReference type="Gene3D" id="1.10.10.10">
    <property type="entry name" value="Winged helix-like DNA-binding domain superfamily/Winged helix DNA-binding domain"/>
    <property type="match status" value="1"/>
</dbReference>
<dbReference type="PANTHER" id="PTHR43537:SF50">
    <property type="entry name" value="TRANSCRIPTIONAL REGULATORY PROTEIN"/>
    <property type="match status" value="1"/>
</dbReference>
<protein>
    <submittedName>
        <fullName evidence="5">GntR family transcriptional regulator</fullName>
    </submittedName>
</protein>
<evidence type="ECO:0000256" key="3">
    <source>
        <dbReference type="ARBA" id="ARBA00023163"/>
    </source>
</evidence>
<feature type="domain" description="HTH gntR-type" evidence="4">
    <location>
        <begin position="9"/>
        <end position="76"/>
    </location>
</feature>
<evidence type="ECO:0000256" key="1">
    <source>
        <dbReference type="ARBA" id="ARBA00023015"/>
    </source>
</evidence>
<dbReference type="SUPFAM" id="SSF48008">
    <property type="entry name" value="GntR ligand-binding domain-like"/>
    <property type="match status" value="1"/>
</dbReference>